<dbReference type="GO" id="GO:0022857">
    <property type="term" value="F:transmembrane transporter activity"/>
    <property type="evidence" value="ECO:0007669"/>
    <property type="project" value="InterPro"/>
</dbReference>
<dbReference type="InterPro" id="IPR020846">
    <property type="entry name" value="MFS_dom"/>
</dbReference>
<keyword evidence="6 9" id="KW-1133">Transmembrane helix</keyword>
<feature type="transmembrane region" description="Helical" evidence="9">
    <location>
        <begin position="262"/>
        <end position="282"/>
    </location>
</feature>
<keyword evidence="8" id="KW-0175">Coiled coil</keyword>
<dbReference type="PROSITE" id="PS00217">
    <property type="entry name" value="SUGAR_TRANSPORT_2"/>
    <property type="match status" value="1"/>
</dbReference>
<protein>
    <recommendedName>
        <fullName evidence="10">Major facilitator superfamily (MFS) profile domain-containing protein</fullName>
    </recommendedName>
</protein>
<feature type="transmembrane region" description="Helical" evidence="9">
    <location>
        <begin position="148"/>
        <end position="166"/>
    </location>
</feature>
<evidence type="ECO:0000256" key="4">
    <source>
        <dbReference type="ARBA" id="ARBA00022597"/>
    </source>
</evidence>
<keyword evidence="7 9" id="KW-0472">Membrane</keyword>
<evidence type="ECO:0000313" key="12">
    <source>
        <dbReference type="Proteomes" id="UP001153620"/>
    </source>
</evidence>
<feature type="transmembrane region" description="Helical" evidence="9">
    <location>
        <begin position="90"/>
        <end position="109"/>
    </location>
</feature>
<reference evidence="11" key="1">
    <citation type="submission" date="2022-01" db="EMBL/GenBank/DDBJ databases">
        <authorList>
            <person name="King R."/>
        </authorList>
    </citation>
    <scope>NUCLEOTIDE SEQUENCE</scope>
</reference>
<organism evidence="11 12">
    <name type="scientific">Chironomus riparius</name>
    <dbReference type="NCBI Taxonomy" id="315576"/>
    <lineage>
        <taxon>Eukaryota</taxon>
        <taxon>Metazoa</taxon>
        <taxon>Ecdysozoa</taxon>
        <taxon>Arthropoda</taxon>
        <taxon>Hexapoda</taxon>
        <taxon>Insecta</taxon>
        <taxon>Pterygota</taxon>
        <taxon>Neoptera</taxon>
        <taxon>Endopterygota</taxon>
        <taxon>Diptera</taxon>
        <taxon>Nematocera</taxon>
        <taxon>Chironomoidea</taxon>
        <taxon>Chironomidae</taxon>
        <taxon>Chironominae</taxon>
        <taxon>Chironomus</taxon>
    </lineage>
</organism>
<keyword evidence="3" id="KW-1003">Cell membrane</keyword>
<feature type="transmembrane region" description="Helical" evidence="9">
    <location>
        <begin position="302"/>
        <end position="320"/>
    </location>
</feature>
<evidence type="ECO:0000259" key="10">
    <source>
        <dbReference type="PROSITE" id="PS50850"/>
    </source>
</evidence>
<dbReference type="InterPro" id="IPR005829">
    <property type="entry name" value="Sugar_transporter_CS"/>
</dbReference>
<dbReference type="PANTHER" id="PTHR48021">
    <property type="match status" value="1"/>
</dbReference>
<dbReference type="Proteomes" id="UP001153620">
    <property type="component" value="Chromosome 4"/>
</dbReference>
<keyword evidence="12" id="KW-1185">Reference proteome</keyword>
<evidence type="ECO:0000256" key="7">
    <source>
        <dbReference type="ARBA" id="ARBA00023136"/>
    </source>
</evidence>
<feature type="transmembrane region" description="Helical" evidence="9">
    <location>
        <begin position="20"/>
        <end position="40"/>
    </location>
</feature>
<evidence type="ECO:0000256" key="2">
    <source>
        <dbReference type="ARBA" id="ARBA00022448"/>
    </source>
</evidence>
<dbReference type="Gene3D" id="1.20.1250.20">
    <property type="entry name" value="MFS general substrate transporter like domains"/>
    <property type="match status" value="1"/>
</dbReference>
<dbReference type="PANTHER" id="PTHR48021:SF33">
    <property type="entry name" value="AT22075P-RELATED"/>
    <property type="match status" value="1"/>
</dbReference>
<dbReference type="SUPFAM" id="SSF103473">
    <property type="entry name" value="MFS general substrate transporter"/>
    <property type="match status" value="1"/>
</dbReference>
<name>A0A9N9S7A9_9DIPT</name>
<reference evidence="11" key="2">
    <citation type="submission" date="2022-10" db="EMBL/GenBank/DDBJ databases">
        <authorList>
            <consortium name="ENA_rothamsted_submissions"/>
            <consortium name="culmorum"/>
            <person name="King R."/>
        </authorList>
    </citation>
    <scope>NUCLEOTIDE SEQUENCE</scope>
</reference>
<dbReference type="EMBL" id="OU895880">
    <property type="protein sequence ID" value="CAG9810059.1"/>
    <property type="molecule type" value="Genomic_DNA"/>
</dbReference>
<dbReference type="AlphaFoldDB" id="A0A9N9S7A9"/>
<evidence type="ECO:0000256" key="5">
    <source>
        <dbReference type="ARBA" id="ARBA00022692"/>
    </source>
</evidence>
<dbReference type="GO" id="GO:0005886">
    <property type="term" value="C:plasma membrane"/>
    <property type="evidence" value="ECO:0007669"/>
    <property type="project" value="UniProtKB-SubCell"/>
</dbReference>
<keyword evidence="2" id="KW-0813">Transport</keyword>
<keyword evidence="4" id="KW-0762">Sugar transport</keyword>
<feature type="transmembrane region" description="Helical" evidence="9">
    <location>
        <begin position="397"/>
        <end position="417"/>
    </location>
</feature>
<dbReference type="InterPro" id="IPR050549">
    <property type="entry name" value="MFS_Trehalose_Transporter"/>
</dbReference>
<evidence type="ECO:0000313" key="11">
    <source>
        <dbReference type="EMBL" id="CAG9810059.1"/>
    </source>
</evidence>
<dbReference type="InterPro" id="IPR005828">
    <property type="entry name" value="MFS_sugar_transport-like"/>
</dbReference>
<comment type="subcellular location">
    <subcellularLocation>
        <location evidence="1">Cell membrane</location>
        <topology evidence="1">Multi-pass membrane protein</topology>
    </subcellularLocation>
</comment>
<keyword evidence="5 9" id="KW-0812">Transmembrane</keyword>
<gene>
    <name evidence="11" type="ORF">CHIRRI_LOCUS12876</name>
</gene>
<evidence type="ECO:0000256" key="6">
    <source>
        <dbReference type="ARBA" id="ARBA00022989"/>
    </source>
</evidence>
<feature type="domain" description="Major facilitator superfamily (MFS) profile" evidence="10">
    <location>
        <begin position="18"/>
        <end position="452"/>
    </location>
</feature>
<feature type="coiled-coil region" evidence="8">
    <location>
        <begin position="220"/>
        <end position="247"/>
    </location>
</feature>
<dbReference type="Pfam" id="PF00083">
    <property type="entry name" value="Sugar_tr"/>
    <property type="match status" value="1"/>
</dbReference>
<proteinExistence type="predicted"/>
<dbReference type="InterPro" id="IPR036259">
    <property type="entry name" value="MFS_trans_sf"/>
</dbReference>
<feature type="transmembrane region" description="Helical" evidence="9">
    <location>
        <begin position="327"/>
        <end position="349"/>
    </location>
</feature>
<feature type="transmembrane region" description="Helical" evidence="9">
    <location>
        <begin position="60"/>
        <end position="78"/>
    </location>
</feature>
<sequence length="460" mass="51477">MLVKFPWIAQGASNQYVATFIVNILAIIHGSTVGWTSPMIPYLKSDETHLKSGPIDATEASWIGSLMSAGALASILVFGKLAEYFGKKKCLIFLCLPNLTFWVMTYLSTDVIHLYIARIIAGITNGGLLRIVPLYIGEIAESSIRGKLGAYFPLAMYIGIFFMFVLGTYLNYFTIPLVMIPILVLYFFLMFLLPETPQHLLRNHKDEKALKSLKFYRNCNEKDSQNVEAVTDEYEALRANILNVHKQDVKLKDFVERSARRGLIMSFFLIFINSFSGNMIILSYTADIFKSSGSSLSANESSMIVASIQFIGIYIASLFVDKFGRKILMSISCLGSGLSLLALASYSYVDINFEVSNNLNWIPIVSLSFTIFLNSIGISSLPFMIVTELVPQKIREATVMICMALITTFAFVNLKVYPPLVEIINLYGCMYIYAGFCIMGTFVTVFIMPETKGKNLFQSQ</sequence>
<evidence type="ECO:0000256" key="3">
    <source>
        <dbReference type="ARBA" id="ARBA00022475"/>
    </source>
</evidence>
<evidence type="ECO:0000256" key="1">
    <source>
        <dbReference type="ARBA" id="ARBA00004651"/>
    </source>
</evidence>
<evidence type="ECO:0000256" key="8">
    <source>
        <dbReference type="SAM" id="Coils"/>
    </source>
</evidence>
<evidence type="ECO:0000256" key="9">
    <source>
        <dbReference type="SAM" id="Phobius"/>
    </source>
</evidence>
<accession>A0A9N9S7A9</accession>
<dbReference type="PROSITE" id="PS50850">
    <property type="entry name" value="MFS"/>
    <property type="match status" value="1"/>
</dbReference>
<dbReference type="OrthoDB" id="6612291at2759"/>
<feature type="transmembrane region" description="Helical" evidence="9">
    <location>
        <begin position="115"/>
        <end position="136"/>
    </location>
</feature>
<feature type="transmembrane region" description="Helical" evidence="9">
    <location>
        <begin position="172"/>
        <end position="193"/>
    </location>
</feature>
<feature type="transmembrane region" description="Helical" evidence="9">
    <location>
        <begin position="361"/>
        <end position="385"/>
    </location>
</feature>
<feature type="transmembrane region" description="Helical" evidence="9">
    <location>
        <begin position="423"/>
        <end position="448"/>
    </location>
</feature>
<dbReference type="PROSITE" id="PS00216">
    <property type="entry name" value="SUGAR_TRANSPORT_1"/>
    <property type="match status" value="1"/>
</dbReference>
<dbReference type="FunFam" id="1.20.1250.20:FF:000218">
    <property type="entry name" value="facilitated trehalose transporter Tret1"/>
    <property type="match status" value="1"/>
</dbReference>